<feature type="region of interest" description="Disordered" evidence="1">
    <location>
        <begin position="1"/>
        <end position="35"/>
    </location>
</feature>
<feature type="region of interest" description="Disordered" evidence="1">
    <location>
        <begin position="73"/>
        <end position="103"/>
    </location>
</feature>
<dbReference type="EMBL" id="RXHU01000101">
    <property type="protein sequence ID" value="RTE03539.1"/>
    <property type="molecule type" value="Genomic_DNA"/>
</dbReference>
<dbReference type="OrthoDB" id="2485090at2"/>
<feature type="compositionally biased region" description="Polar residues" evidence="1">
    <location>
        <begin position="1"/>
        <end position="29"/>
    </location>
</feature>
<accession>A0A3S0C588</accession>
<dbReference type="AlphaFoldDB" id="A0A3S0C588"/>
<evidence type="ECO:0000313" key="3">
    <source>
        <dbReference type="Proteomes" id="UP000276128"/>
    </source>
</evidence>
<evidence type="ECO:0000256" key="1">
    <source>
        <dbReference type="SAM" id="MobiDB-lite"/>
    </source>
</evidence>
<sequence>MSEHASAQRSTKGQATPELQTSTTETAASGTLDARQLSTARIMQMQRTMGNRAVQHMVQRMGTVSPIVQRAGGLSSTASVQQGSAPVKTPAEERKESMDAERDAKVTPLVNTAFTDIRAKLEAALKTYLTSDSKAATIRQSVKDKVIAEIEASMGATGTAEQRADALKFAKDGAEGIMQAKLTSYAGELTVSQFAEEKKRDLTAEANKAYDLVTPSLNESAFTKQKSKAAKDAEKLLATRSKILIANALATSKTAIVTKFASTASGGAGGFDRIDVGTTGTAELTNRIGLENELVDKTVVKTEKDATGNDRNVYDMENIYRTTLHQPMKQAVLLKLGVGRGEFRRSKELNEFRDKLKTAAREKVNQQIEAEITRSQSPASAGGGTSGTSPSPALTAAMNSPMKAEYMKMATKAIAYKDSKQLVDEVMATEADAIIEALTPKNDTITALTNIGKSAAYEVARKSGSTREQIRAAGVKAATAQAEKLLKEKKDLAVLEARKVTKGTKAVGTTAATRPDPAKTQQVIADIQDNDKTKKMAKTVITKSVEAPDLNSGFAKIGKLIDISTPNPGDSSSLEFELKIPVASAAGGGHAYFLFGFGGEAEREAEDLTVNSQLTFGAGFTTFGFDANARFGLFLEGKGKDTDSVMNLLSYGLYREMATISSAAAGHFWGKGGRSGDSKLVEAEKWAMMVEEQHLVDESEINVGGLAKLAMEANVGVAEFSAEVAFKRLSKYNKEIIEKKGKDATGARMLTATERLANGKSAIGKGELNTTVEAGTEIEIGFGKDKVAFGLEGSITKTRNEAGEWILKELGLELSATIPSQFGEEGGDFTNYVSKIVTAAIGGGKNVSALLKKAFSSEVEADKGKRTAGTVLDAGSDALFTGNYFDDIGTSFAEKIQGDETVNDTMRSWLPGQDDSASSIETVNKIGLSNALKLGVAFKKEYEGWDQPGNWEISIEASQVKSLEVDAEIVKVAVEKAKRLGKLEFAKGKTTKYEGLGFAGGGQDRPAPTTTP</sequence>
<protein>
    <submittedName>
        <fullName evidence="2">Uncharacterized protein</fullName>
    </submittedName>
</protein>
<evidence type="ECO:0000313" key="2">
    <source>
        <dbReference type="EMBL" id="RTE03539.1"/>
    </source>
</evidence>
<dbReference type="RefSeq" id="WP_126144496.1">
    <property type="nucleotide sequence ID" value="NZ_RXHU01000101.1"/>
</dbReference>
<gene>
    <name evidence="2" type="ORF">EJQ19_27825</name>
</gene>
<feature type="compositionally biased region" description="Basic and acidic residues" evidence="1">
    <location>
        <begin position="90"/>
        <end position="103"/>
    </location>
</feature>
<dbReference type="Proteomes" id="UP000276128">
    <property type="component" value="Unassembled WGS sequence"/>
</dbReference>
<comment type="caution">
    <text evidence="2">The sequence shown here is derived from an EMBL/GenBank/DDBJ whole genome shotgun (WGS) entry which is preliminary data.</text>
</comment>
<feature type="region of interest" description="Disordered" evidence="1">
    <location>
        <begin position="372"/>
        <end position="396"/>
    </location>
</feature>
<feature type="compositionally biased region" description="Polar residues" evidence="1">
    <location>
        <begin position="74"/>
        <end position="84"/>
    </location>
</feature>
<name>A0A3S0C588_9BACL</name>
<proteinExistence type="predicted"/>
<feature type="compositionally biased region" description="Low complexity" evidence="1">
    <location>
        <begin position="387"/>
        <end position="396"/>
    </location>
</feature>
<organism evidence="2 3">
    <name type="scientific">Paenibacillus whitsoniae</name>
    <dbReference type="NCBI Taxonomy" id="2496558"/>
    <lineage>
        <taxon>Bacteria</taxon>
        <taxon>Bacillati</taxon>
        <taxon>Bacillota</taxon>
        <taxon>Bacilli</taxon>
        <taxon>Bacillales</taxon>
        <taxon>Paenibacillaceae</taxon>
        <taxon>Paenibacillus</taxon>
    </lineage>
</organism>
<reference evidence="2 3" key="1">
    <citation type="submission" date="2018-12" db="EMBL/GenBank/DDBJ databases">
        <title>Bacillus ochoae sp. nov., Paenibacillus whitsoniae sp. nov., Paenibacillus spiritus sp. nov. Isolated from the Mars Exploration Rover during spacecraft assembly.</title>
        <authorList>
            <person name="Seuylemezian A."/>
            <person name="Vaishampayan P."/>
        </authorList>
    </citation>
    <scope>NUCLEOTIDE SEQUENCE [LARGE SCALE GENOMIC DNA]</scope>
    <source>
        <strain evidence="2 3">MER 54</strain>
    </source>
</reference>
<keyword evidence="3" id="KW-1185">Reference proteome</keyword>